<keyword evidence="2" id="KW-1185">Reference proteome</keyword>
<reference evidence="1 2" key="1">
    <citation type="journal article" date="2012" name="Eukaryot. Cell">
        <title>Genome sequence of the fungus Glarea lozoyensis: the first genome sequence of a species from the Helotiaceae family.</title>
        <authorList>
            <person name="Youssar L."/>
            <person name="Gruening B.A."/>
            <person name="Erxleben A."/>
            <person name="Guenther S."/>
            <person name="Huettel W."/>
        </authorList>
    </citation>
    <scope>NUCLEOTIDE SEQUENCE [LARGE SCALE GENOMIC DNA]</scope>
    <source>
        <strain evidence="2">ATCC 74030 / MF5533</strain>
    </source>
</reference>
<proteinExistence type="predicted"/>
<dbReference type="InParanoid" id="H0EJD1"/>
<organism evidence="1 2">
    <name type="scientific">Glarea lozoyensis (strain ATCC 74030 / MF5533)</name>
    <dbReference type="NCBI Taxonomy" id="1104152"/>
    <lineage>
        <taxon>Eukaryota</taxon>
        <taxon>Fungi</taxon>
        <taxon>Dikarya</taxon>
        <taxon>Ascomycota</taxon>
        <taxon>Pezizomycotina</taxon>
        <taxon>Leotiomycetes</taxon>
        <taxon>Helotiales</taxon>
        <taxon>Helotiaceae</taxon>
        <taxon>Glarea</taxon>
    </lineage>
</organism>
<accession>H0EJD1</accession>
<sequence length="345" mass="39858">MGGSAFALRVPPLNTPHDNYQSASDKRYVQVDVHHLPTAERFQWELFHSAHGDLWNILGATIRPFGLTANDVGLYLRIPEIEALDKKKSLIFLTSDPKRVLDFLGLDEDKWWKQFETQGEMFQYATKNRMFWVKEEADDVKEGDVLTNVDLGQEGGDAGKKKLKHNDRQRMAKRPIFRAWIDEFIPMLRKQGGPKEPEITREQIRDEAFYKFGVREVYEKRLKDWQLARHLEELKRDMIKGQIPPVEEIPEGPPFRSAAIRMLIDVIMGGKEFDGTIPPAARKSEEGFYDLDLVQSFITLNWRRAGELGLAHQQVRAMETMRAKEQKKRKAAEEMDRHACAAGPI</sequence>
<dbReference type="OrthoDB" id="4708870at2759"/>
<gene>
    <name evidence="1" type="ORF">M7I_2656</name>
</gene>
<dbReference type="Proteomes" id="UP000005446">
    <property type="component" value="Unassembled WGS sequence"/>
</dbReference>
<evidence type="ECO:0000313" key="1">
    <source>
        <dbReference type="EMBL" id="EHL01324.1"/>
    </source>
</evidence>
<dbReference type="EMBL" id="AGUE01000055">
    <property type="protein sequence ID" value="EHL01324.1"/>
    <property type="molecule type" value="Genomic_DNA"/>
</dbReference>
<protein>
    <submittedName>
        <fullName evidence="1">Uncharacterized protein</fullName>
    </submittedName>
</protein>
<evidence type="ECO:0000313" key="2">
    <source>
        <dbReference type="Proteomes" id="UP000005446"/>
    </source>
</evidence>
<dbReference type="AlphaFoldDB" id="H0EJD1"/>
<name>H0EJD1_GLAL7</name>
<dbReference type="HOGENOM" id="CLU_032494_1_0_1"/>
<comment type="caution">
    <text evidence="1">The sequence shown here is derived from an EMBL/GenBank/DDBJ whole genome shotgun (WGS) entry which is preliminary data.</text>
</comment>